<gene>
    <name evidence="1" type="ORF">SVIM_LOCUS282736</name>
</gene>
<evidence type="ECO:0000313" key="1">
    <source>
        <dbReference type="EMBL" id="VFU45265.1"/>
    </source>
</evidence>
<dbReference type="AlphaFoldDB" id="A0A6N2LW48"/>
<protein>
    <submittedName>
        <fullName evidence="1">Uncharacterized protein</fullName>
    </submittedName>
</protein>
<dbReference type="EMBL" id="CAADRP010001619">
    <property type="protein sequence ID" value="VFU45265.1"/>
    <property type="molecule type" value="Genomic_DNA"/>
</dbReference>
<organism evidence="1">
    <name type="scientific">Salix viminalis</name>
    <name type="common">Common osier</name>
    <name type="synonym">Basket willow</name>
    <dbReference type="NCBI Taxonomy" id="40686"/>
    <lineage>
        <taxon>Eukaryota</taxon>
        <taxon>Viridiplantae</taxon>
        <taxon>Streptophyta</taxon>
        <taxon>Embryophyta</taxon>
        <taxon>Tracheophyta</taxon>
        <taxon>Spermatophyta</taxon>
        <taxon>Magnoliopsida</taxon>
        <taxon>eudicotyledons</taxon>
        <taxon>Gunneridae</taxon>
        <taxon>Pentapetalae</taxon>
        <taxon>rosids</taxon>
        <taxon>fabids</taxon>
        <taxon>Malpighiales</taxon>
        <taxon>Salicaceae</taxon>
        <taxon>Saliceae</taxon>
        <taxon>Salix</taxon>
    </lineage>
</organism>
<name>A0A6N2LW48_SALVM</name>
<sequence length="101" mass="11201">MRSPGRVSPPRRNSVSMKINYDALQCPAVTSERVLCHPSVGGLWPRAGGIPSKKVLTPKQQVNSGRLGGDWRSYKRGNQGGLVQKFMDLDSSESWSRVKEF</sequence>
<reference evidence="1" key="1">
    <citation type="submission" date="2019-03" db="EMBL/GenBank/DDBJ databases">
        <authorList>
            <person name="Mank J."/>
            <person name="Almeida P."/>
        </authorList>
    </citation>
    <scope>NUCLEOTIDE SEQUENCE</scope>
    <source>
        <strain evidence="1">78183</strain>
    </source>
</reference>
<accession>A0A6N2LW48</accession>
<proteinExistence type="predicted"/>